<comment type="caution">
    <text evidence="4">The sequence shown here is derived from an EMBL/GenBank/DDBJ whole genome shotgun (WGS) entry which is preliminary data.</text>
</comment>
<proteinExistence type="inferred from homology"/>
<feature type="domain" description="MmgE/PrpD C-terminal" evidence="3">
    <location>
        <begin position="272"/>
        <end position="422"/>
    </location>
</feature>
<dbReference type="SUPFAM" id="SSF103378">
    <property type="entry name" value="2-methylcitrate dehydratase PrpD"/>
    <property type="match status" value="1"/>
</dbReference>
<dbReference type="RefSeq" id="WP_200315111.1">
    <property type="nucleotide sequence ID" value="NZ_JAENJH010000001.1"/>
</dbReference>
<feature type="domain" description="MmgE/PrpD N-terminal" evidence="2">
    <location>
        <begin position="23"/>
        <end position="237"/>
    </location>
</feature>
<dbReference type="InterPro" id="IPR045337">
    <property type="entry name" value="MmgE_PrpD_C"/>
</dbReference>
<dbReference type="PANTHER" id="PTHR16943:SF8">
    <property type="entry name" value="2-METHYLCITRATE DEHYDRATASE"/>
    <property type="match status" value="1"/>
</dbReference>
<gene>
    <name evidence="4" type="ORF">JHE00_04815</name>
</gene>
<evidence type="ECO:0000259" key="2">
    <source>
        <dbReference type="Pfam" id="PF03972"/>
    </source>
</evidence>
<dbReference type="Pfam" id="PF03972">
    <property type="entry name" value="MmgE_PrpD_N"/>
    <property type="match status" value="1"/>
</dbReference>
<dbReference type="PANTHER" id="PTHR16943">
    <property type="entry name" value="2-METHYLCITRATE DEHYDRATASE-RELATED"/>
    <property type="match status" value="1"/>
</dbReference>
<dbReference type="AlphaFoldDB" id="A0A934V416"/>
<organism evidence="4 5">
    <name type="scientific">Prauserella cavernicola</name>
    <dbReference type="NCBI Taxonomy" id="2800127"/>
    <lineage>
        <taxon>Bacteria</taxon>
        <taxon>Bacillati</taxon>
        <taxon>Actinomycetota</taxon>
        <taxon>Actinomycetes</taxon>
        <taxon>Pseudonocardiales</taxon>
        <taxon>Pseudonocardiaceae</taxon>
        <taxon>Prauserella</taxon>
    </lineage>
</organism>
<evidence type="ECO:0000313" key="5">
    <source>
        <dbReference type="Proteomes" id="UP000635245"/>
    </source>
</evidence>
<dbReference type="InterPro" id="IPR005656">
    <property type="entry name" value="MmgE_PrpD"/>
</dbReference>
<evidence type="ECO:0000256" key="1">
    <source>
        <dbReference type="ARBA" id="ARBA00006174"/>
    </source>
</evidence>
<reference evidence="4" key="1">
    <citation type="submission" date="2020-12" db="EMBL/GenBank/DDBJ databases">
        <title>Prauserella sp. ASG 168, a novel actinomycete isolated from cave rock.</title>
        <authorList>
            <person name="Suriyachadkun C."/>
        </authorList>
    </citation>
    <scope>NUCLEOTIDE SEQUENCE</scope>
    <source>
        <strain evidence="4">ASG 168</strain>
    </source>
</reference>
<protein>
    <submittedName>
        <fullName evidence="4">MmgE/PrpD family protein</fullName>
    </submittedName>
</protein>
<comment type="similarity">
    <text evidence="1">Belongs to the PrpD family.</text>
</comment>
<sequence length="459" mass="47110">MADTAVRTAELLSWASDTAQRGAAALPEHVLRTAVTIVCDDLAAMLTAHAEAEVGAISEQAVAAPGAESTVVGRPGGRAERRRAAFANAIAANWTELDGGYRPATCHGSLYTLPSALAEVEAEGGTFGDLLVALVTGYEVVTRVARAYRPPLPLVRHPHATLSPIGAAAALAAARRLPAERFARTVLGAASMSPSGPFSHAVDGATVRNAWAGAGAQLGFAAADSAAAGLTAAPEVLREVFADAGGATAAESQLTDGLGERYGVEDGYQKPYACCQYLHSTVEAAGELVSRLPADASAIAAIEVRTHPLAAALRNAEPATTLAGRFSLPHAVATVLSTRDTGVAVFGAPSLREPGTARLRRLVRVEEWTDVPAAPHDRPSTVRVVLADGTAHEQTVLSAAGGPDRPFSREDLLTKFGTLTADLRPGFAAGARALTDPGRTLELDAPLGDVLATLLGEGA</sequence>
<dbReference type="InterPro" id="IPR042183">
    <property type="entry name" value="MmgE/PrpD_sf_1"/>
</dbReference>
<dbReference type="InterPro" id="IPR045336">
    <property type="entry name" value="MmgE_PrpD_N"/>
</dbReference>
<evidence type="ECO:0000259" key="3">
    <source>
        <dbReference type="Pfam" id="PF19305"/>
    </source>
</evidence>
<dbReference type="Gene3D" id="3.30.1330.120">
    <property type="entry name" value="2-methylcitrate dehydratase PrpD"/>
    <property type="match status" value="1"/>
</dbReference>
<dbReference type="Proteomes" id="UP000635245">
    <property type="component" value="Unassembled WGS sequence"/>
</dbReference>
<dbReference type="Pfam" id="PF19305">
    <property type="entry name" value="MmgE_PrpD_C"/>
    <property type="match status" value="1"/>
</dbReference>
<dbReference type="InterPro" id="IPR036148">
    <property type="entry name" value="MmgE/PrpD_sf"/>
</dbReference>
<name>A0A934V416_9PSEU</name>
<keyword evidence="5" id="KW-1185">Reference proteome</keyword>
<dbReference type="Gene3D" id="1.10.4100.10">
    <property type="entry name" value="2-methylcitrate dehydratase PrpD"/>
    <property type="match status" value="1"/>
</dbReference>
<dbReference type="InterPro" id="IPR042188">
    <property type="entry name" value="MmgE/PrpD_sf_2"/>
</dbReference>
<accession>A0A934V416</accession>
<evidence type="ECO:0000313" key="4">
    <source>
        <dbReference type="EMBL" id="MBK1783640.1"/>
    </source>
</evidence>
<dbReference type="EMBL" id="JAENJH010000001">
    <property type="protein sequence ID" value="MBK1783640.1"/>
    <property type="molecule type" value="Genomic_DNA"/>
</dbReference>
<dbReference type="GO" id="GO:0016829">
    <property type="term" value="F:lyase activity"/>
    <property type="evidence" value="ECO:0007669"/>
    <property type="project" value="InterPro"/>
</dbReference>